<dbReference type="GO" id="GO:0005524">
    <property type="term" value="F:ATP binding"/>
    <property type="evidence" value="ECO:0007669"/>
    <property type="project" value="UniProtKB-UniRule"/>
</dbReference>
<reference evidence="16 18" key="3">
    <citation type="submission" date="2017-05" db="EMBL/GenBank/DDBJ databases">
        <authorList>
            <person name="Song R."/>
            <person name="Chenine A.L."/>
            <person name="Ruprecht R.M."/>
        </authorList>
    </citation>
    <scope>NUCLEOTIDE SEQUENCE [LARGE SCALE GENOMIC DNA]</scope>
    <source>
        <strain evidence="16 18">S567_C10_BS</strain>
    </source>
</reference>
<dbReference type="Pfam" id="PF02785">
    <property type="entry name" value="Biotin_carb_C"/>
    <property type="match status" value="1"/>
</dbReference>
<comment type="catalytic activity">
    <reaction evidence="11">
        <text>N(6)-biotinyl-L-lysyl-[protein] + hydrogencarbonate + ATP = N(6)-carboxybiotinyl-L-lysyl-[protein] + ADP + phosphate + H(+)</text>
        <dbReference type="Rhea" id="RHEA:13501"/>
        <dbReference type="Rhea" id="RHEA-COMP:10505"/>
        <dbReference type="Rhea" id="RHEA-COMP:10506"/>
        <dbReference type="ChEBI" id="CHEBI:15378"/>
        <dbReference type="ChEBI" id="CHEBI:17544"/>
        <dbReference type="ChEBI" id="CHEBI:30616"/>
        <dbReference type="ChEBI" id="CHEBI:43474"/>
        <dbReference type="ChEBI" id="CHEBI:83144"/>
        <dbReference type="ChEBI" id="CHEBI:83145"/>
        <dbReference type="ChEBI" id="CHEBI:456216"/>
        <dbReference type="EC" id="6.3.4.14"/>
    </reaction>
</comment>
<dbReference type="SUPFAM" id="SSF52440">
    <property type="entry name" value="PreATP-grasp domain"/>
    <property type="match status" value="1"/>
</dbReference>
<feature type="domain" description="Biotin carboxylation" evidence="14">
    <location>
        <begin position="4"/>
        <end position="449"/>
    </location>
</feature>
<evidence type="ECO:0000313" key="18">
    <source>
        <dbReference type="Proteomes" id="UP000194857"/>
    </source>
</evidence>
<dbReference type="GO" id="GO:0046872">
    <property type="term" value="F:metal ion binding"/>
    <property type="evidence" value="ECO:0007669"/>
    <property type="project" value="InterPro"/>
</dbReference>
<keyword evidence="7 12" id="KW-0547">Nucleotide-binding</keyword>
<dbReference type="EMBL" id="CVVU01000111">
    <property type="protein sequence ID" value="CRO58058.1"/>
    <property type="molecule type" value="Genomic_DNA"/>
</dbReference>
<evidence type="ECO:0000256" key="6">
    <source>
        <dbReference type="ARBA" id="ARBA00022598"/>
    </source>
</evidence>
<dbReference type="RefSeq" id="WP_003113254.1">
    <property type="nucleotide sequence ID" value="NZ_AP014839.1"/>
</dbReference>
<evidence type="ECO:0000256" key="3">
    <source>
        <dbReference type="ARBA" id="ARBA00011750"/>
    </source>
</evidence>
<keyword evidence="9" id="KW-0092">Biotin</keyword>
<evidence type="ECO:0000256" key="10">
    <source>
        <dbReference type="ARBA" id="ARBA00033786"/>
    </source>
</evidence>
<evidence type="ECO:0000256" key="1">
    <source>
        <dbReference type="ARBA" id="ARBA00003761"/>
    </source>
</evidence>
<dbReference type="Gene3D" id="3.30.470.20">
    <property type="entry name" value="ATP-grasp fold, B domain"/>
    <property type="match status" value="1"/>
</dbReference>
<protein>
    <recommendedName>
        <fullName evidence="5">Biotin carboxylase</fullName>
        <ecNumber evidence="4">6.3.4.14</ecNumber>
    </recommendedName>
    <alternativeName>
        <fullName evidence="10">Acetyl-coenzyme A carboxylase biotin carboxylase subunit A</fullName>
    </alternativeName>
</protein>
<dbReference type="Pfam" id="PF00289">
    <property type="entry name" value="Biotin_carb_N"/>
    <property type="match status" value="1"/>
</dbReference>
<evidence type="ECO:0000256" key="7">
    <source>
        <dbReference type="ARBA" id="ARBA00022741"/>
    </source>
</evidence>
<dbReference type="InterPro" id="IPR011761">
    <property type="entry name" value="ATP-grasp"/>
</dbReference>
<dbReference type="NCBIfam" id="NF006367">
    <property type="entry name" value="PRK08591.1"/>
    <property type="match status" value="1"/>
</dbReference>
<dbReference type="InterPro" id="IPR011764">
    <property type="entry name" value="Biotin_carboxylation_dom"/>
</dbReference>
<dbReference type="PROSITE" id="PS50975">
    <property type="entry name" value="ATP_GRASP"/>
    <property type="match status" value="1"/>
</dbReference>
<dbReference type="Pfam" id="PF02786">
    <property type="entry name" value="CPSase_L_D2"/>
    <property type="match status" value="1"/>
</dbReference>
<evidence type="ECO:0000256" key="9">
    <source>
        <dbReference type="ARBA" id="ARBA00023267"/>
    </source>
</evidence>
<evidence type="ECO:0000256" key="12">
    <source>
        <dbReference type="PROSITE-ProRule" id="PRU00409"/>
    </source>
</evidence>
<dbReference type="PROSITE" id="PS00867">
    <property type="entry name" value="CPSASE_2"/>
    <property type="match status" value="1"/>
</dbReference>
<dbReference type="SUPFAM" id="SSF56059">
    <property type="entry name" value="Glutathione synthetase ATP-binding domain-like"/>
    <property type="match status" value="1"/>
</dbReference>
<reference evidence="17" key="2">
    <citation type="submission" date="2015-06" db="EMBL/GenBank/DDBJ databases">
        <authorList>
            <person name="Radhakrishnan Rajesh"/>
            <person name="Underwood Anthony"/>
            <person name="Al-Shahib Ali"/>
        </authorList>
    </citation>
    <scope>NUCLEOTIDE SEQUENCE [LARGE SCALE GENOMIC DNA]</scope>
    <source>
        <strain evidence="17">P19_London_7_VIM_2_05_10</strain>
    </source>
</reference>
<evidence type="ECO:0000256" key="4">
    <source>
        <dbReference type="ARBA" id="ARBA00013263"/>
    </source>
</evidence>
<dbReference type="SUPFAM" id="SSF51246">
    <property type="entry name" value="Rudiment single hybrid motif"/>
    <property type="match status" value="1"/>
</dbReference>
<dbReference type="Proteomes" id="UP000045039">
    <property type="component" value="Unassembled WGS sequence"/>
</dbReference>
<evidence type="ECO:0000256" key="11">
    <source>
        <dbReference type="ARBA" id="ARBA00048600"/>
    </source>
</evidence>
<gene>
    <name evidence="15" type="primary">accC_1</name>
    <name evidence="16" type="ORF">CAZ10_18435</name>
    <name evidence="15" type="ORF">PAERUG_P19_London_7_VIM_2_05_10_02018</name>
</gene>
<name>A0A0F6U8W9_PSEAI</name>
<sequence length="458" mass="50071">MHKRLNKLLVANRGEIAVRIIRAAQALGIPTVAVCSEADRDSLAARLADEVRLIGPARADRSYLDIEAILMAARETGADSIHPGYGFLSENPAFAEAVQAAGLVFVGPEAQTIRRMGDKAEARRTAMAAGVPVVPGSPGELGDLDAALACAEEVGYPLLVKASAGGGGRGIRIAHDADELRREFPIAQREAQAAFGSPAVYLERFIRQARHIEVQILGDGERAVHLFERECSLQRRRQKVFEEAPSAALDGAQRQALCESAVRLAQSLGYRGAGTLEYLFDAHSGEFFFIEMNTRIQVEHPVSEMVTGIDLVQAMLRIAAGEALPWRQEDIRLNGAALEMRINAEDPARNFFPSPGTVERLEWPQGEGVRVDSHLYPGYRVPPYYDSLLAKLIVHGRDRDEAFARARQALERTVLAGMATTLPLHRWLLADARVQAAQFDTATLETWLAERTAAAQEV</sequence>
<dbReference type="InterPro" id="IPR005482">
    <property type="entry name" value="Biotin_COase_C"/>
</dbReference>
<dbReference type="AlphaFoldDB" id="A0A0F6U8W9"/>
<evidence type="ECO:0000259" key="14">
    <source>
        <dbReference type="PROSITE" id="PS50979"/>
    </source>
</evidence>
<dbReference type="FunFam" id="3.40.50.20:FF:000010">
    <property type="entry name" value="Propionyl-CoA carboxylase subunit alpha"/>
    <property type="match status" value="1"/>
</dbReference>
<dbReference type="InterPro" id="IPR005479">
    <property type="entry name" value="CPAse_ATP-bd"/>
</dbReference>
<dbReference type="PANTHER" id="PTHR48095:SF2">
    <property type="entry name" value="BIOTIN CARBOXYLASE, CHLOROPLASTIC"/>
    <property type="match status" value="1"/>
</dbReference>
<dbReference type="FunFam" id="3.30.1490.20:FF:000003">
    <property type="entry name" value="acetyl-CoA carboxylase isoform X1"/>
    <property type="match status" value="1"/>
</dbReference>
<evidence type="ECO:0000256" key="2">
    <source>
        <dbReference type="ARBA" id="ARBA00004956"/>
    </source>
</evidence>
<dbReference type="SMR" id="A0A0F6U8W9"/>
<dbReference type="InterPro" id="IPR005481">
    <property type="entry name" value="BC-like_N"/>
</dbReference>
<keyword evidence="8 12" id="KW-0067">ATP-binding</keyword>
<dbReference type="GO" id="GO:0004075">
    <property type="term" value="F:biotin carboxylase activity"/>
    <property type="evidence" value="ECO:0007669"/>
    <property type="project" value="UniProtKB-EC"/>
</dbReference>
<accession>A0A1S1BYU4</accession>
<comment type="function">
    <text evidence="1">This protein is a component of the acetyl coenzyme A carboxylase complex; first, biotin carboxylase catalyzes the carboxylation of the carrier protein and then the transcarboxylase transfers the carboxyl group to form malonyl-CoA.</text>
</comment>
<dbReference type="EC" id="6.3.4.14" evidence="4"/>
<evidence type="ECO:0000313" key="17">
    <source>
        <dbReference type="Proteomes" id="UP000045039"/>
    </source>
</evidence>
<comment type="subunit">
    <text evidence="3">Acetyl-CoA carboxylase is a heterohexamer of biotin carboxyl carrier protein, biotin carboxylase and the two subunits of carboxyl transferase in a 2:2 complex.</text>
</comment>
<accession>A0A0F6U8W9</accession>
<feature type="domain" description="ATP-grasp" evidence="13">
    <location>
        <begin position="123"/>
        <end position="320"/>
    </location>
</feature>
<organism evidence="16 18">
    <name type="scientific">Pseudomonas aeruginosa</name>
    <dbReference type="NCBI Taxonomy" id="287"/>
    <lineage>
        <taxon>Bacteria</taxon>
        <taxon>Pseudomonadati</taxon>
        <taxon>Pseudomonadota</taxon>
        <taxon>Gammaproteobacteria</taxon>
        <taxon>Pseudomonadales</taxon>
        <taxon>Pseudomonadaceae</taxon>
        <taxon>Pseudomonas</taxon>
    </lineage>
</organism>
<proteinExistence type="predicted"/>
<comment type="pathway">
    <text evidence="2">Lipid metabolism; malonyl-CoA biosynthesis; malonyl-CoA from acetyl-CoA: step 1/1.</text>
</comment>
<dbReference type="PROSITE" id="PS50979">
    <property type="entry name" value="BC"/>
    <property type="match status" value="1"/>
</dbReference>
<dbReference type="PANTHER" id="PTHR48095">
    <property type="entry name" value="PYRUVATE CARBOXYLASE SUBUNIT A"/>
    <property type="match status" value="1"/>
</dbReference>
<evidence type="ECO:0000256" key="5">
    <source>
        <dbReference type="ARBA" id="ARBA00017242"/>
    </source>
</evidence>
<dbReference type="Proteomes" id="UP000194857">
    <property type="component" value="Unassembled WGS sequence"/>
</dbReference>
<dbReference type="InterPro" id="IPR011054">
    <property type="entry name" value="Rudment_hybrid_motif"/>
</dbReference>
<evidence type="ECO:0000256" key="8">
    <source>
        <dbReference type="ARBA" id="ARBA00022840"/>
    </source>
</evidence>
<dbReference type="SMART" id="SM00878">
    <property type="entry name" value="Biotin_carb_C"/>
    <property type="match status" value="1"/>
</dbReference>
<dbReference type="NCBIfam" id="NF009471">
    <property type="entry name" value="PRK12833.1"/>
    <property type="match status" value="1"/>
</dbReference>
<evidence type="ECO:0000259" key="13">
    <source>
        <dbReference type="PROSITE" id="PS50975"/>
    </source>
</evidence>
<evidence type="ECO:0000313" key="15">
    <source>
        <dbReference type="EMBL" id="CRO58058.1"/>
    </source>
</evidence>
<dbReference type="EMBL" id="NFFZ01000009">
    <property type="protein sequence ID" value="OTI60261.1"/>
    <property type="molecule type" value="Genomic_DNA"/>
</dbReference>
<evidence type="ECO:0000313" key="16">
    <source>
        <dbReference type="EMBL" id="OTI60261.1"/>
    </source>
</evidence>
<comment type="caution">
    <text evidence="16">The sequence shown here is derived from an EMBL/GenBank/DDBJ whole genome shotgun (WGS) entry which is preliminary data.</text>
</comment>
<reference evidence="15" key="1">
    <citation type="submission" date="2015-06" db="EMBL/GenBank/DDBJ databases">
        <authorList>
            <person name="Radhakrishnan R."/>
            <person name="Underwood A."/>
            <person name="Al-Shahib A."/>
        </authorList>
    </citation>
    <scope>NUCLEOTIDE SEQUENCE</scope>
    <source>
        <strain evidence="15">P19_London_7_VIM_2_05_10</strain>
    </source>
</reference>
<keyword evidence="6 15" id="KW-0436">Ligase</keyword>
<dbReference type="PROSITE" id="PS00866">
    <property type="entry name" value="CPSASE_1"/>
    <property type="match status" value="1"/>
</dbReference>
<dbReference type="InterPro" id="IPR016185">
    <property type="entry name" value="PreATP-grasp_dom_sf"/>
</dbReference>
<dbReference type="InterPro" id="IPR051602">
    <property type="entry name" value="ACC_Biotin_Carboxylase"/>
</dbReference>